<comment type="caution">
    <text evidence="4">The sequence shown here is derived from an EMBL/GenBank/DDBJ whole genome shotgun (WGS) entry which is preliminary data.</text>
</comment>
<dbReference type="SMART" id="SM00353">
    <property type="entry name" value="HLH"/>
    <property type="match status" value="1"/>
</dbReference>
<dbReference type="GeneID" id="59332989"/>
<organism evidence="4 5">
    <name type="scientific">Letharia lupina</name>
    <dbReference type="NCBI Taxonomy" id="560253"/>
    <lineage>
        <taxon>Eukaryota</taxon>
        <taxon>Fungi</taxon>
        <taxon>Dikarya</taxon>
        <taxon>Ascomycota</taxon>
        <taxon>Pezizomycotina</taxon>
        <taxon>Lecanoromycetes</taxon>
        <taxon>OSLEUM clade</taxon>
        <taxon>Lecanoromycetidae</taxon>
        <taxon>Lecanorales</taxon>
        <taxon>Lecanorineae</taxon>
        <taxon>Parmeliaceae</taxon>
        <taxon>Letharia</taxon>
    </lineage>
</organism>
<evidence type="ECO:0000313" key="5">
    <source>
        <dbReference type="Proteomes" id="UP000593566"/>
    </source>
</evidence>
<feature type="compositionally biased region" description="Polar residues" evidence="1">
    <location>
        <begin position="33"/>
        <end position="42"/>
    </location>
</feature>
<dbReference type="CDD" id="cd11395">
    <property type="entry name" value="bHLHzip_SREBP_like"/>
    <property type="match status" value="1"/>
</dbReference>
<feature type="compositionally biased region" description="Basic and acidic residues" evidence="1">
    <location>
        <begin position="19"/>
        <end position="30"/>
    </location>
</feature>
<dbReference type="InterPro" id="IPR052099">
    <property type="entry name" value="Regulatory_TF_Diverse"/>
</dbReference>
<dbReference type="InterPro" id="IPR011598">
    <property type="entry name" value="bHLH_dom"/>
</dbReference>
<dbReference type="GO" id="GO:0032933">
    <property type="term" value="P:SREBP signaling pathway"/>
    <property type="evidence" value="ECO:0007669"/>
    <property type="project" value="InterPro"/>
</dbReference>
<dbReference type="SUPFAM" id="SSF47459">
    <property type="entry name" value="HLH, helix-loop-helix DNA-binding domain"/>
    <property type="match status" value="1"/>
</dbReference>
<dbReference type="EMBL" id="JACCJB010000002">
    <property type="protein sequence ID" value="KAF6230242.1"/>
    <property type="molecule type" value="Genomic_DNA"/>
</dbReference>
<keyword evidence="2" id="KW-0472">Membrane</keyword>
<feature type="compositionally biased region" description="Polar residues" evidence="1">
    <location>
        <begin position="214"/>
        <end position="224"/>
    </location>
</feature>
<dbReference type="RefSeq" id="XP_037157499.1">
    <property type="nucleotide sequence ID" value="XM_037295498.1"/>
</dbReference>
<dbReference type="PANTHER" id="PTHR47336:SF2">
    <property type="entry name" value="TRANSCRIPTION FACTOR HMS1-RELATED"/>
    <property type="match status" value="1"/>
</dbReference>
<feature type="region of interest" description="Disordered" evidence="1">
    <location>
        <begin position="1"/>
        <end position="113"/>
    </location>
</feature>
<name>A0A8H6FKK9_9LECA</name>
<dbReference type="InterPro" id="IPR036638">
    <property type="entry name" value="HLH_DNA-bd_sf"/>
</dbReference>
<dbReference type="GO" id="GO:0046983">
    <property type="term" value="F:protein dimerization activity"/>
    <property type="evidence" value="ECO:0007669"/>
    <property type="project" value="InterPro"/>
</dbReference>
<dbReference type="Gene3D" id="4.10.280.10">
    <property type="entry name" value="Helix-loop-helix DNA-binding domain"/>
    <property type="match status" value="1"/>
</dbReference>
<protein>
    <recommendedName>
        <fullName evidence="3">BHLH domain-containing protein</fullName>
    </recommendedName>
</protein>
<evidence type="ECO:0000256" key="1">
    <source>
        <dbReference type="SAM" id="MobiDB-lite"/>
    </source>
</evidence>
<proteinExistence type="predicted"/>
<dbReference type="PANTHER" id="PTHR47336">
    <property type="entry name" value="TRANSCRIPTION FACTOR HMS1-RELATED"/>
    <property type="match status" value="1"/>
</dbReference>
<dbReference type="GO" id="GO:0045944">
    <property type="term" value="P:positive regulation of transcription by RNA polymerase II"/>
    <property type="evidence" value="ECO:0007669"/>
    <property type="project" value="InterPro"/>
</dbReference>
<dbReference type="Pfam" id="PF09427">
    <property type="entry name" value="DUF2014"/>
    <property type="match status" value="1"/>
</dbReference>
<keyword evidence="5" id="KW-1185">Reference proteome</keyword>
<gene>
    <name evidence="4" type="ORF">HO133_004582</name>
</gene>
<dbReference type="Pfam" id="PF00010">
    <property type="entry name" value="HLH"/>
    <property type="match status" value="1"/>
</dbReference>
<evidence type="ECO:0000313" key="4">
    <source>
        <dbReference type="EMBL" id="KAF6230242.1"/>
    </source>
</evidence>
<feature type="domain" description="BHLH" evidence="3">
    <location>
        <begin position="102"/>
        <end position="167"/>
    </location>
</feature>
<evidence type="ECO:0000256" key="2">
    <source>
        <dbReference type="SAM" id="Phobius"/>
    </source>
</evidence>
<feature type="transmembrane region" description="Helical" evidence="2">
    <location>
        <begin position="333"/>
        <end position="356"/>
    </location>
</feature>
<dbReference type="Proteomes" id="UP000593566">
    <property type="component" value="Unassembled WGS sequence"/>
</dbReference>
<accession>A0A8H6FKK9</accession>
<reference evidence="4 5" key="1">
    <citation type="journal article" date="2020" name="Genomics">
        <title>Complete, high-quality genomes from long-read metagenomic sequencing of two wolf lichen thalli reveals enigmatic genome architecture.</title>
        <authorList>
            <person name="McKenzie S.K."/>
            <person name="Walston R.F."/>
            <person name="Allen J.L."/>
        </authorList>
    </citation>
    <scope>NUCLEOTIDE SEQUENCE [LARGE SCALE GENOMIC DNA]</scope>
    <source>
        <strain evidence="4">WasteWater1</strain>
    </source>
</reference>
<feature type="region of interest" description="Disordered" evidence="1">
    <location>
        <begin position="191"/>
        <end position="232"/>
    </location>
</feature>
<sequence length="814" mass="89928">MDRAKIEVPYAASNSPDNDWDRWMDWDPASHSDLASTASMQLSADAHDPQRSSIETNESRNLNPVIEEADASPRPAKKRKASTESGDSATRPGIQDGKPTSVQNKSHSIVEKRYRTNLNDKIADLRKSIPSLRDAAFTSTETERLAAYPKHNKSTILTKAIEYIHHLEQRNAYLENVNAGLRSQARYAKSEVAQGRDTVSVELSKPPYAGPEDSPSTTQDSPITTDAPRGMIPVPDDIRKLQNTAPQEHYADRVSSNDQQPGAHFSIRGGKLIGKLMVGSLAGLMVMDGFMENRRDRENDRGLFALPFSAPFPTLQPLWALQGHLASFPFAYLLLPMIKGFLVFSVLGLVLFMYLFNSKPRLGLKHATEGRSGSRSSASPIEVRENAWLTAIQTLKVPRHSWFPEMMALILETGAYIIRQLLGWNIYSWLMGRSEEEEIARVRAWEIAIDAQLTGGDAEVSRSRLVLTVWAAGTLPKTPARLMLKALHLRIMFWQASRWPRICSAFNLAASRLAQYQWTLAKRMLDTVDVATGSESFEPLSDHLLALLQRPAEDVMTDLTIQQAHNLCWNRSASTTSEDVGVEDIAEDTAMRGPLDALALWSSSLILQETLSSFLESGETSQAHLSQIEIALRTAPPGSSTSIRALAAKTIFSEPDRKQNIHKLSKALLSSSAVSFPGSLSEISAFSSTVRRDVLTCIECAKALDALTGLRPDPMSFDSAIQLLDRTYSGVKSLDVLALAAAYNLILVLINASANAGQYLCILNQIVLNTVVQMDKPDDETRSRAQERLQTALQRLQVQRRSSNASVESGYVSM</sequence>
<dbReference type="AlphaFoldDB" id="A0A8H6FKK9"/>
<dbReference type="InterPro" id="IPR019006">
    <property type="entry name" value="Sre1_C"/>
</dbReference>
<evidence type="ECO:0000259" key="3">
    <source>
        <dbReference type="PROSITE" id="PS50888"/>
    </source>
</evidence>
<keyword evidence="2" id="KW-1133">Transmembrane helix</keyword>
<feature type="compositionally biased region" description="Polar residues" evidence="1">
    <location>
        <begin position="98"/>
        <end position="107"/>
    </location>
</feature>
<dbReference type="PROSITE" id="PS50888">
    <property type="entry name" value="BHLH"/>
    <property type="match status" value="1"/>
</dbReference>
<keyword evidence="2" id="KW-0812">Transmembrane</keyword>
<feature type="compositionally biased region" description="Polar residues" evidence="1">
    <location>
        <begin position="51"/>
        <end position="62"/>
    </location>
</feature>